<feature type="domain" description="Tyr recombinase" evidence="6">
    <location>
        <begin position="184"/>
        <end position="394"/>
    </location>
</feature>
<reference evidence="9" key="2">
    <citation type="submission" date="2016-03" db="EMBL/GenBank/DDBJ databases">
        <authorList>
            <person name="Ploux O."/>
        </authorList>
    </citation>
    <scope>NUCLEOTIDE SEQUENCE [LARGE SCALE GENOMIC DNA]</scope>
    <source>
        <strain evidence="9">PP9</strain>
    </source>
</reference>
<keyword evidence="4" id="KW-0233">DNA recombination</keyword>
<dbReference type="Proteomes" id="UP000076021">
    <property type="component" value="Chromosome"/>
</dbReference>
<organism evidence="8 9">
    <name type="scientific">Rummeliibacillus stabekisii</name>
    <dbReference type="NCBI Taxonomy" id="241244"/>
    <lineage>
        <taxon>Bacteria</taxon>
        <taxon>Bacillati</taxon>
        <taxon>Bacillota</taxon>
        <taxon>Bacilli</taxon>
        <taxon>Bacillales</taxon>
        <taxon>Caryophanaceae</taxon>
        <taxon>Rummeliibacillus</taxon>
    </lineage>
</organism>
<dbReference type="RefSeq" id="WP_066790829.1">
    <property type="nucleotide sequence ID" value="NZ_CP014806.1"/>
</dbReference>
<evidence type="ECO:0000259" key="6">
    <source>
        <dbReference type="PROSITE" id="PS51898"/>
    </source>
</evidence>
<keyword evidence="3 5" id="KW-0238">DNA-binding</keyword>
<dbReference type="InterPro" id="IPR004107">
    <property type="entry name" value="Integrase_SAM-like_N"/>
</dbReference>
<evidence type="ECO:0000256" key="2">
    <source>
        <dbReference type="ARBA" id="ARBA00022908"/>
    </source>
</evidence>
<dbReference type="SUPFAM" id="SSF56349">
    <property type="entry name" value="DNA breaking-rejoining enzymes"/>
    <property type="match status" value="1"/>
</dbReference>
<dbReference type="PANTHER" id="PTHR30629:SF2">
    <property type="entry name" value="PROPHAGE INTEGRASE INTS-RELATED"/>
    <property type="match status" value="1"/>
</dbReference>
<dbReference type="InterPro" id="IPR050808">
    <property type="entry name" value="Phage_Integrase"/>
</dbReference>
<protein>
    <recommendedName>
        <fullName evidence="10">Integrase</fullName>
    </recommendedName>
</protein>
<dbReference type="InterPro" id="IPR044068">
    <property type="entry name" value="CB"/>
</dbReference>
<evidence type="ECO:0008006" key="10">
    <source>
        <dbReference type="Google" id="ProtNLM"/>
    </source>
</evidence>
<dbReference type="GO" id="GO:0006310">
    <property type="term" value="P:DNA recombination"/>
    <property type="evidence" value="ECO:0007669"/>
    <property type="project" value="UniProtKB-KW"/>
</dbReference>
<dbReference type="Pfam" id="PF00589">
    <property type="entry name" value="Phage_integrase"/>
    <property type="match status" value="1"/>
</dbReference>
<dbReference type="PANTHER" id="PTHR30629">
    <property type="entry name" value="PROPHAGE INTEGRASE"/>
    <property type="match status" value="1"/>
</dbReference>
<dbReference type="KEGG" id="rst:ATY39_14130"/>
<accession>A0A143HG72</accession>
<evidence type="ECO:0000313" key="8">
    <source>
        <dbReference type="EMBL" id="AMX00450.1"/>
    </source>
</evidence>
<dbReference type="STRING" id="241244.ATY39_14130"/>
<dbReference type="GO" id="GO:0015074">
    <property type="term" value="P:DNA integration"/>
    <property type="evidence" value="ECO:0007669"/>
    <property type="project" value="UniProtKB-KW"/>
</dbReference>
<proteinExistence type="inferred from homology"/>
<keyword evidence="2" id="KW-0229">DNA integration</keyword>
<evidence type="ECO:0000256" key="4">
    <source>
        <dbReference type="ARBA" id="ARBA00023172"/>
    </source>
</evidence>
<dbReference type="InterPro" id="IPR010998">
    <property type="entry name" value="Integrase_recombinase_N"/>
</dbReference>
<feature type="domain" description="Core-binding (CB)" evidence="7">
    <location>
        <begin position="71"/>
        <end position="163"/>
    </location>
</feature>
<dbReference type="Pfam" id="PF14659">
    <property type="entry name" value="Phage_int_SAM_3"/>
    <property type="match status" value="1"/>
</dbReference>
<sequence length="409" mass="47232">MAKGHARPRGKGKYELEVNLGSYIDPNTGKRKRLREFRTIEAKGQREADKELAKFVAELTDGQYHKQEKIMFVDFVLKEWHPKHAVKTLSSTTLDTYMRYLRLRILPVFSRLRMDQITSVHISDFLDNISEEGMRMDGQEGTLSANAVFFHLRVLNNVFNYAVKRKIIKHSPVKEVDKPRIPKKKVEVYDLQESRLLVEALEKEPLHWRVALKLMITAGLRRSEIYGLDLDKHVDIPNRIIHVEQAMTYTPGNPVDLHPIRKGEEGEQQGQRDIFISSLVIDDLAKLKKYRAAERSTFPVDELWRKGKHNLLLAHEDGTPYNPTGLNKWWGRFIKRHQLKYIKPHALRHTFASILINEGVNAKVVSTQLGHSTTKTTLNIYSHVFRDANEDATIKLDSAISFGGKNEEK</sequence>
<dbReference type="GO" id="GO:0003677">
    <property type="term" value="F:DNA binding"/>
    <property type="evidence" value="ECO:0007669"/>
    <property type="project" value="UniProtKB-UniRule"/>
</dbReference>
<dbReference type="Gene3D" id="1.10.150.130">
    <property type="match status" value="1"/>
</dbReference>
<dbReference type="PROSITE" id="PS51900">
    <property type="entry name" value="CB"/>
    <property type="match status" value="1"/>
</dbReference>
<name>A0A143HG72_9BACL</name>
<evidence type="ECO:0000259" key="7">
    <source>
        <dbReference type="PROSITE" id="PS51900"/>
    </source>
</evidence>
<evidence type="ECO:0000256" key="3">
    <source>
        <dbReference type="ARBA" id="ARBA00023125"/>
    </source>
</evidence>
<dbReference type="Gene3D" id="1.10.443.10">
    <property type="entry name" value="Intergrase catalytic core"/>
    <property type="match status" value="1"/>
</dbReference>
<dbReference type="InterPro" id="IPR011010">
    <property type="entry name" value="DNA_brk_join_enz"/>
</dbReference>
<evidence type="ECO:0000313" key="9">
    <source>
        <dbReference type="Proteomes" id="UP000076021"/>
    </source>
</evidence>
<evidence type="ECO:0000256" key="1">
    <source>
        <dbReference type="ARBA" id="ARBA00008857"/>
    </source>
</evidence>
<dbReference type="EMBL" id="CP014806">
    <property type="protein sequence ID" value="AMX00450.1"/>
    <property type="molecule type" value="Genomic_DNA"/>
</dbReference>
<comment type="similarity">
    <text evidence="1">Belongs to the 'phage' integrase family.</text>
</comment>
<dbReference type="OrthoDB" id="9803188at2"/>
<dbReference type="CDD" id="cd01189">
    <property type="entry name" value="INT_ICEBs1_C_like"/>
    <property type="match status" value="1"/>
</dbReference>
<gene>
    <name evidence="8" type="ORF">ATY39_14130</name>
</gene>
<evidence type="ECO:0000256" key="5">
    <source>
        <dbReference type="PROSITE-ProRule" id="PRU01248"/>
    </source>
</evidence>
<dbReference type="InterPro" id="IPR013762">
    <property type="entry name" value="Integrase-like_cat_sf"/>
</dbReference>
<keyword evidence="9" id="KW-1185">Reference proteome</keyword>
<dbReference type="PROSITE" id="PS51898">
    <property type="entry name" value="TYR_RECOMBINASE"/>
    <property type="match status" value="1"/>
</dbReference>
<dbReference type="InterPro" id="IPR002104">
    <property type="entry name" value="Integrase_catalytic"/>
</dbReference>
<reference evidence="8 9" key="1">
    <citation type="journal article" date="2016" name="Genome Announc.">
        <title>Whole-Genome Sequence of Rummeliibacillus stabekisii Strain PP9 Isolated from Antarctic Soil.</title>
        <authorList>
            <person name="da Mota F.F."/>
            <person name="Vollu R.E."/>
            <person name="Jurelevicius D."/>
            <person name="Seldin L."/>
        </authorList>
    </citation>
    <scope>NUCLEOTIDE SEQUENCE [LARGE SCALE GENOMIC DNA]</scope>
    <source>
        <strain evidence="8 9">PP9</strain>
    </source>
</reference>
<dbReference type="AlphaFoldDB" id="A0A143HG72"/>